<proteinExistence type="predicted"/>
<name>A0ACD3RFZ9_LARCR</name>
<protein>
    <submittedName>
        <fullName evidence="1">Uncharacterized protein</fullName>
    </submittedName>
</protein>
<dbReference type="EMBL" id="CM011679">
    <property type="protein sequence ID" value="TMS18069.1"/>
    <property type="molecule type" value="Genomic_DNA"/>
</dbReference>
<sequence>MFVVTSVLLWLCEIVMLNNPDHDAVQNSTYKDVTTHLVNLVLHVEGLQVAVDWQPSLQRVGGGVGPGREHEIDADGIDVDVGPYVENTIHKKYRLLARSRLITVDAVPVRKDGDQHGRAEFSWEGINLSMEDTTSILPRLKRKSANSYGIGALAKSSLTGVS</sequence>
<feature type="non-terminal residue" evidence="1">
    <location>
        <position position="162"/>
    </location>
</feature>
<reference evidence="1" key="1">
    <citation type="submission" date="2018-11" db="EMBL/GenBank/DDBJ databases">
        <title>The sequence and de novo assembly of Larimichthys crocea genome using PacBio and Hi-C technologies.</title>
        <authorList>
            <person name="Xu P."/>
            <person name="Chen B."/>
            <person name="Zhou Z."/>
            <person name="Ke Q."/>
            <person name="Wu Y."/>
            <person name="Bai H."/>
            <person name="Pu F."/>
        </authorList>
    </citation>
    <scope>NUCLEOTIDE SEQUENCE</scope>
    <source>
        <tissue evidence="1">Muscle</tissue>
    </source>
</reference>
<evidence type="ECO:0000313" key="1">
    <source>
        <dbReference type="EMBL" id="TMS18069.1"/>
    </source>
</evidence>
<keyword evidence="2" id="KW-1185">Reference proteome</keyword>
<organism evidence="1 2">
    <name type="scientific">Larimichthys crocea</name>
    <name type="common">Large yellow croaker</name>
    <name type="synonym">Pseudosciaena crocea</name>
    <dbReference type="NCBI Taxonomy" id="215358"/>
    <lineage>
        <taxon>Eukaryota</taxon>
        <taxon>Metazoa</taxon>
        <taxon>Chordata</taxon>
        <taxon>Craniata</taxon>
        <taxon>Vertebrata</taxon>
        <taxon>Euteleostomi</taxon>
        <taxon>Actinopterygii</taxon>
        <taxon>Neopterygii</taxon>
        <taxon>Teleostei</taxon>
        <taxon>Neoteleostei</taxon>
        <taxon>Acanthomorphata</taxon>
        <taxon>Eupercaria</taxon>
        <taxon>Sciaenidae</taxon>
        <taxon>Larimichthys</taxon>
    </lineage>
</organism>
<evidence type="ECO:0000313" key="2">
    <source>
        <dbReference type="Proteomes" id="UP000793456"/>
    </source>
</evidence>
<gene>
    <name evidence="1" type="ORF">E3U43_010395</name>
</gene>
<dbReference type="Proteomes" id="UP000793456">
    <property type="component" value="Chromosome VI"/>
</dbReference>
<comment type="caution">
    <text evidence="1">The sequence shown here is derived from an EMBL/GenBank/DDBJ whole genome shotgun (WGS) entry which is preliminary data.</text>
</comment>
<accession>A0ACD3RFZ9</accession>